<reference evidence="4" key="1">
    <citation type="submission" date="2020-04" db="EMBL/GenBank/DDBJ databases">
        <authorList>
            <person name="Chiriac C."/>
            <person name="Salcher M."/>
            <person name="Ghai R."/>
            <person name="Kavagutti S V."/>
        </authorList>
    </citation>
    <scope>NUCLEOTIDE SEQUENCE</scope>
</reference>
<feature type="domain" description="Peptidase M15A C-terminal" evidence="3">
    <location>
        <begin position="194"/>
        <end position="287"/>
    </location>
</feature>
<dbReference type="InterPro" id="IPR042047">
    <property type="entry name" value="SleB_dom1"/>
</dbReference>
<feature type="region of interest" description="Disordered" evidence="1">
    <location>
        <begin position="219"/>
        <end position="241"/>
    </location>
</feature>
<evidence type="ECO:0000259" key="3">
    <source>
        <dbReference type="Pfam" id="PF08291"/>
    </source>
</evidence>
<dbReference type="Gene3D" id="6.20.240.60">
    <property type="match status" value="1"/>
</dbReference>
<protein>
    <submittedName>
        <fullName evidence="4">Peptidase M15A, C-terminal</fullName>
    </submittedName>
</protein>
<evidence type="ECO:0000313" key="4">
    <source>
        <dbReference type="EMBL" id="CAB4159083.1"/>
    </source>
</evidence>
<proteinExistence type="predicted"/>
<feature type="domain" description="Cell wall hydrolase SleB" evidence="2">
    <location>
        <begin position="25"/>
        <end position="135"/>
    </location>
</feature>
<organism evidence="4">
    <name type="scientific">uncultured Caudovirales phage</name>
    <dbReference type="NCBI Taxonomy" id="2100421"/>
    <lineage>
        <taxon>Viruses</taxon>
        <taxon>Duplodnaviria</taxon>
        <taxon>Heunggongvirae</taxon>
        <taxon>Uroviricota</taxon>
        <taxon>Caudoviricetes</taxon>
        <taxon>Peduoviridae</taxon>
        <taxon>Maltschvirus</taxon>
        <taxon>Maltschvirus maltsch</taxon>
    </lineage>
</organism>
<evidence type="ECO:0000256" key="1">
    <source>
        <dbReference type="SAM" id="MobiDB-lite"/>
    </source>
</evidence>
<gene>
    <name evidence="4" type="ORF">UFOVP706_55</name>
</gene>
<dbReference type="InterPro" id="IPR009045">
    <property type="entry name" value="Zn_M74/Hedgehog-like"/>
</dbReference>
<dbReference type="Pfam" id="PF07486">
    <property type="entry name" value="Hydrolase_2"/>
    <property type="match status" value="1"/>
</dbReference>
<dbReference type="GO" id="GO:0016787">
    <property type="term" value="F:hydrolase activity"/>
    <property type="evidence" value="ECO:0007669"/>
    <property type="project" value="InterPro"/>
</dbReference>
<feature type="region of interest" description="Disordered" evidence="1">
    <location>
        <begin position="332"/>
        <end position="401"/>
    </location>
</feature>
<name>A0A6J5NJQ4_9CAUD</name>
<dbReference type="Pfam" id="PF08291">
    <property type="entry name" value="Peptidase_M15_3"/>
    <property type="match status" value="1"/>
</dbReference>
<dbReference type="EMBL" id="LR796682">
    <property type="protein sequence ID" value="CAB4159083.1"/>
    <property type="molecule type" value="Genomic_DNA"/>
</dbReference>
<dbReference type="Gene3D" id="1.10.10.2520">
    <property type="entry name" value="Cell wall hydrolase SleB, domain 1"/>
    <property type="match status" value="1"/>
</dbReference>
<dbReference type="InterPro" id="IPR011105">
    <property type="entry name" value="Cell_wall_hydrolase_SleB"/>
</dbReference>
<accession>A0A6J5NJQ4</accession>
<sequence length="448" mass="48063">MRQITITPDDLDALARIVAAEARSEGPLGQTAVLDVILNRAAAGRGWPSSIQGVITQPGQFEPLRGRSSWRELPEADPAIRDNLANAIRARASGDRADTTSGATFFLNPTITNRRGTHFAASQQPTAVIGRHSFFNSTDRSPRPIPVPEHSLNLQLSAEASANSSAQTTPLAERTFAGFARHQDSLPGIAWNNVDRTQLDPSVADRLDRLQTNMPFPIEIRSGFRDPSRNAAVGGARNSEHTTGRAVDISLRGLDDEQRRLLVATATGPGMFNRVGAYSGNTGLHLDMRDQRLPDGTSWPMFDRSRANTPNAPSWFRQGLADGAALTTSTRENATLSASMDPEIARSLGLDRPPTRQTPQAPDAPSAPTAIASRTPRPTQPRVAANASGEPLSQSELSSAYPDALADPQVDTTYGRFSSLVTNENLNALFPQLTQRESTGIGIGLASL</sequence>
<dbReference type="Gene3D" id="3.30.1380.10">
    <property type="match status" value="1"/>
</dbReference>
<dbReference type="InterPro" id="IPR013230">
    <property type="entry name" value="Peptidase_M15A_C"/>
</dbReference>
<evidence type="ECO:0000259" key="2">
    <source>
        <dbReference type="Pfam" id="PF07486"/>
    </source>
</evidence>
<dbReference type="SUPFAM" id="SSF55166">
    <property type="entry name" value="Hedgehog/DD-peptidase"/>
    <property type="match status" value="1"/>
</dbReference>